<organism evidence="1">
    <name type="scientific">bioreactor metagenome</name>
    <dbReference type="NCBI Taxonomy" id="1076179"/>
    <lineage>
        <taxon>unclassified sequences</taxon>
        <taxon>metagenomes</taxon>
        <taxon>ecological metagenomes</taxon>
    </lineage>
</organism>
<evidence type="ECO:0000313" key="1">
    <source>
        <dbReference type="EMBL" id="MPN29308.1"/>
    </source>
</evidence>
<name>A0A645GQZ0_9ZZZZ</name>
<dbReference type="AlphaFoldDB" id="A0A645GQZ0"/>
<comment type="caution">
    <text evidence="1">The sequence shown here is derived from an EMBL/GenBank/DDBJ whole genome shotgun (WGS) entry which is preliminary data.</text>
</comment>
<sequence length="100" mass="10398">MGVFLDLRHDIGAVFTDKADGFPGGAGAAGPSDAVHIVFGMVRKIVVDNMGDSGNMDSARGHIGGDHHFDIAGLEALQNIDPLGLGNVPGKQFRLNAVFI</sequence>
<reference evidence="1" key="1">
    <citation type="submission" date="2019-08" db="EMBL/GenBank/DDBJ databases">
        <authorList>
            <person name="Kucharzyk K."/>
            <person name="Murdoch R.W."/>
            <person name="Higgins S."/>
            <person name="Loffler F."/>
        </authorList>
    </citation>
    <scope>NUCLEOTIDE SEQUENCE</scope>
</reference>
<gene>
    <name evidence="1" type="ORF">SDC9_176760</name>
</gene>
<proteinExistence type="predicted"/>
<dbReference type="AntiFam" id="ANF00149">
    <property type="entry name" value="Shadow ORF (opposite cshA)"/>
</dbReference>
<protein>
    <submittedName>
        <fullName evidence="1">Uncharacterized protein</fullName>
    </submittedName>
</protein>
<dbReference type="EMBL" id="VSSQ01079932">
    <property type="protein sequence ID" value="MPN29308.1"/>
    <property type="molecule type" value="Genomic_DNA"/>
</dbReference>
<accession>A0A645GQZ0</accession>